<dbReference type="Proteomes" id="UP000297716">
    <property type="component" value="Unassembled WGS sequence"/>
</dbReference>
<reference evidence="3 4" key="1">
    <citation type="submission" date="2019-03" db="EMBL/GenBank/DDBJ databases">
        <title>Draft genome sequence of Xylaria hypoxylon DSM 108379, a ubiquitous saprotrophic-parasitic fungi on hardwood.</title>
        <authorList>
            <person name="Buettner E."/>
            <person name="Leonhardt S."/>
            <person name="Gebauer A.M."/>
            <person name="Liers C."/>
            <person name="Hofrichter M."/>
            <person name="Kellner H."/>
        </authorList>
    </citation>
    <scope>NUCLEOTIDE SEQUENCE [LARGE SCALE GENOMIC DNA]</scope>
    <source>
        <strain evidence="3 4">DSM 108379</strain>
    </source>
</reference>
<sequence length="316" mass="35001">MPPSDTTPLLPQSSREQTPAPQGDSHPITLRACHSPWRFINQKGLFSIRSLLVSYLTSVAGVALKYKLESKDDHDGWRIPFQFSTVAFVLQWTYHLLALTWTGVHTFQSSNTEPDDDSEDSPVQARIARFFSPSRQPSTIERISFSMFYTVSHVFPLLNTLLYWTVLVPAGHGGFKPPEFPSHRHNPSNSTVVFYDPNKGLFEEDDIKAFSILNIWSITAIIAFVEMVFLNSIRRQSPIVGHVAGILVASGLYLAWASIGKLATDHWGLFFLDPKLMGNSTGAAVAAGAGFVAVSPVIFTYVYGLIAMRESITAAH</sequence>
<keyword evidence="2" id="KW-0472">Membrane</keyword>
<protein>
    <submittedName>
        <fullName evidence="3">Uncharacterized protein</fullName>
    </submittedName>
</protein>
<feature type="compositionally biased region" description="Polar residues" evidence="1">
    <location>
        <begin position="1"/>
        <end position="20"/>
    </location>
</feature>
<comment type="caution">
    <text evidence="3">The sequence shown here is derived from an EMBL/GenBank/DDBJ whole genome shotgun (WGS) entry which is preliminary data.</text>
</comment>
<feature type="transmembrane region" description="Helical" evidence="2">
    <location>
        <begin position="145"/>
        <end position="166"/>
    </location>
</feature>
<dbReference type="PANTHER" id="PTHR12242:SF1">
    <property type="entry name" value="MYND-TYPE DOMAIN-CONTAINING PROTEIN"/>
    <property type="match status" value="1"/>
</dbReference>
<gene>
    <name evidence="3" type="ORF">E0Z10_g1416</name>
</gene>
<evidence type="ECO:0000256" key="1">
    <source>
        <dbReference type="SAM" id="MobiDB-lite"/>
    </source>
</evidence>
<accession>A0A4Z0ZEV9</accession>
<keyword evidence="2" id="KW-1133">Transmembrane helix</keyword>
<keyword evidence="2" id="KW-0812">Transmembrane</keyword>
<organism evidence="3 4">
    <name type="scientific">Xylaria hypoxylon</name>
    <dbReference type="NCBI Taxonomy" id="37992"/>
    <lineage>
        <taxon>Eukaryota</taxon>
        <taxon>Fungi</taxon>
        <taxon>Dikarya</taxon>
        <taxon>Ascomycota</taxon>
        <taxon>Pezizomycotina</taxon>
        <taxon>Sordariomycetes</taxon>
        <taxon>Xylariomycetidae</taxon>
        <taxon>Xylariales</taxon>
        <taxon>Xylariaceae</taxon>
        <taxon>Xylaria</taxon>
    </lineage>
</organism>
<feature type="transmembrane region" description="Helical" evidence="2">
    <location>
        <begin position="209"/>
        <end position="230"/>
    </location>
</feature>
<dbReference type="GO" id="GO:0016020">
    <property type="term" value="C:membrane"/>
    <property type="evidence" value="ECO:0007669"/>
    <property type="project" value="TreeGrafter"/>
</dbReference>
<dbReference type="AlphaFoldDB" id="A0A4Z0ZEV9"/>
<feature type="region of interest" description="Disordered" evidence="1">
    <location>
        <begin position="1"/>
        <end position="27"/>
    </location>
</feature>
<evidence type="ECO:0000313" key="4">
    <source>
        <dbReference type="Proteomes" id="UP000297716"/>
    </source>
</evidence>
<evidence type="ECO:0000256" key="2">
    <source>
        <dbReference type="SAM" id="Phobius"/>
    </source>
</evidence>
<feature type="transmembrane region" description="Helical" evidence="2">
    <location>
        <begin position="242"/>
        <end position="263"/>
    </location>
</feature>
<dbReference type="EMBL" id="SKBN01000014">
    <property type="protein sequence ID" value="TGJ87372.1"/>
    <property type="molecule type" value="Genomic_DNA"/>
</dbReference>
<feature type="transmembrane region" description="Helical" evidence="2">
    <location>
        <begin position="283"/>
        <end position="306"/>
    </location>
</feature>
<dbReference type="STRING" id="37992.A0A4Z0ZEV9"/>
<name>A0A4Z0ZEV9_9PEZI</name>
<feature type="transmembrane region" description="Helical" evidence="2">
    <location>
        <begin position="46"/>
        <end position="64"/>
    </location>
</feature>
<keyword evidence="4" id="KW-1185">Reference proteome</keyword>
<dbReference type="PANTHER" id="PTHR12242">
    <property type="entry name" value="OS02G0130600 PROTEIN-RELATED"/>
    <property type="match status" value="1"/>
</dbReference>
<evidence type="ECO:0000313" key="3">
    <source>
        <dbReference type="EMBL" id="TGJ87372.1"/>
    </source>
</evidence>
<dbReference type="OrthoDB" id="5293596at2759"/>
<proteinExistence type="predicted"/>